<evidence type="ECO:0000256" key="2">
    <source>
        <dbReference type="ARBA" id="ARBA00022705"/>
    </source>
</evidence>
<reference evidence="3 4" key="1">
    <citation type="submission" date="2019-03" db="EMBL/GenBank/DDBJ databases">
        <title>Sequencing 25 genomes of Wallemia mellicola.</title>
        <authorList>
            <person name="Gostincar C."/>
        </authorList>
    </citation>
    <scope>NUCLEOTIDE SEQUENCE [LARGE SCALE GENOMIC DNA]</scope>
    <source>
        <strain evidence="3 4">EXF-1262</strain>
    </source>
</reference>
<dbReference type="PANTHER" id="PTHR13395">
    <property type="entry name" value="SISTER CHROMATID COHESION PROTEIN DCC1-RELATED"/>
    <property type="match status" value="1"/>
</dbReference>
<comment type="similarity">
    <text evidence="1">Belongs to the DCC1 family.</text>
</comment>
<dbReference type="InterPro" id="IPR019128">
    <property type="entry name" value="Dcc1"/>
</dbReference>
<dbReference type="GO" id="GO:0000785">
    <property type="term" value="C:chromatin"/>
    <property type="evidence" value="ECO:0007669"/>
    <property type="project" value="TreeGrafter"/>
</dbReference>
<dbReference type="EMBL" id="SPRH01000075">
    <property type="protein sequence ID" value="TIB95957.1"/>
    <property type="molecule type" value="Genomic_DNA"/>
</dbReference>
<dbReference type="GO" id="GO:0000775">
    <property type="term" value="C:chromosome, centromeric region"/>
    <property type="evidence" value="ECO:0007669"/>
    <property type="project" value="TreeGrafter"/>
</dbReference>
<dbReference type="AlphaFoldDB" id="A0A4T0PDG3"/>
<protein>
    <recommendedName>
        <fullName evidence="5">Sister chromatid cohesion protein DCC1</fullName>
    </recommendedName>
</protein>
<dbReference type="Pfam" id="PF09724">
    <property type="entry name" value="Dcc1"/>
    <property type="match status" value="1"/>
</dbReference>
<comment type="caution">
    <text evidence="3">The sequence shown here is derived from an EMBL/GenBank/DDBJ whole genome shotgun (WGS) entry which is preliminary data.</text>
</comment>
<gene>
    <name evidence="3" type="ORF">E3Q17_04069</name>
</gene>
<evidence type="ECO:0000313" key="4">
    <source>
        <dbReference type="Proteomes" id="UP000307169"/>
    </source>
</evidence>
<name>A0A4T0PDG3_9BASI</name>
<dbReference type="Proteomes" id="UP000307169">
    <property type="component" value="Unassembled WGS sequence"/>
</dbReference>
<evidence type="ECO:0000256" key="1">
    <source>
        <dbReference type="ARBA" id="ARBA00007017"/>
    </source>
</evidence>
<organism evidence="3 4">
    <name type="scientific">Wallemia mellicola</name>
    <dbReference type="NCBI Taxonomy" id="1708541"/>
    <lineage>
        <taxon>Eukaryota</taxon>
        <taxon>Fungi</taxon>
        <taxon>Dikarya</taxon>
        <taxon>Basidiomycota</taxon>
        <taxon>Wallemiomycotina</taxon>
        <taxon>Wallemiomycetes</taxon>
        <taxon>Wallemiales</taxon>
        <taxon>Wallemiaceae</taxon>
        <taxon>Wallemia</taxon>
    </lineage>
</organism>
<keyword evidence="2" id="KW-0235">DNA replication</keyword>
<dbReference type="GO" id="GO:0034088">
    <property type="term" value="P:maintenance of mitotic sister chromatid cohesion"/>
    <property type="evidence" value="ECO:0007669"/>
    <property type="project" value="TreeGrafter"/>
</dbReference>
<sequence>MIKISTKPEDKVKNDFKLLELNDELVKALDDQKLLLFKGDGDEDVVLCTQDNTYSLKNRMHSNSLTMLDESTNKDEYSIAHTFHEILEVQKCSPNIDKIDMLLSHRVLLDPTEVDNNVEERLKYDYDRISSEIQASDKEIRQAFTDRRIVCFNGEYRPVDPECLLRTLDVILNTLELVDMSFNKVDKDELADSINKDHNINRDYISTVIGWYMNSDTTLDSQAFVKEIGLSLLKVQSRATAFEKFIDDWKSRSGYELQDQCNLNLLKGYYLIEAGQITYFTTSSLSKNPSKRFQELFKTRQKWFSVDFIPFIRDLGDSKELERMVMKFCRTQTDKDTGMETYTSRQRI</sequence>
<dbReference type="GO" id="GO:0031390">
    <property type="term" value="C:Ctf18 RFC-like complex"/>
    <property type="evidence" value="ECO:0007669"/>
    <property type="project" value="InterPro"/>
</dbReference>
<dbReference type="GO" id="GO:0006260">
    <property type="term" value="P:DNA replication"/>
    <property type="evidence" value="ECO:0007669"/>
    <property type="project" value="UniProtKB-KW"/>
</dbReference>
<evidence type="ECO:0000313" key="3">
    <source>
        <dbReference type="EMBL" id="TIB95957.1"/>
    </source>
</evidence>
<evidence type="ECO:0008006" key="5">
    <source>
        <dbReference type="Google" id="ProtNLM"/>
    </source>
</evidence>
<accession>A0A4T0PDG3</accession>
<dbReference type="PANTHER" id="PTHR13395:SF6">
    <property type="entry name" value="SISTER CHROMATID COHESION PROTEIN DCC1"/>
    <property type="match status" value="1"/>
</dbReference>
<proteinExistence type="inferred from homology"/>